<feature type="transmembrane region" description="Helical" evidence="1">
    <location>
        <begin position="38"/>
        <end position="60"/>
    </location>
</feature>
<keyword evidence="1" id="KW-0472">Membrane</keyword>
<dbReference type="EMBL" id="FTNF01000004">
    <property type="protein sequence ID" value="SIQ83647.1"/>
    <property type="molecule type" value="Genomic_DNA"/>
</dbReference>
<keyword evidence="1" id="KW-0812">Transmembrane</keyword>
<organism evidence="2 3">
    <name type="scientific">Micromonospora avicenniae</name>
    <dbReference type="NCBI Taxonomy" id="1198245"/>
    <lineage>
        <taxon>Bacteria</taxon>
        <taxon>Bacillati</taxon>
        <taxon>Actinomycetota</taxon>
        <taxon>Actinomycetes</taxon>
        <taxon>Micromonosporales</taxon>
        <taxon>Micromonosporaceae</taxon>
        <taxon>Micromonospora</taxon>
    </lineage>
</organism>
<reference evidence="2 3" key="1">
    <citation type="submission" date="2017-01" db="EMBL/GenBank/DDBJ databases">
        <authorList>
            <person name="Mah S.A."/>
            <person name="Swanson W.J."/>
            <person name="Moy G.W."/>
            <person name="Vacquier V.D."/>
        </authorList>
    </citation>
    <scope>NUCLEOTIDE SEQUENCE [LARGE SCALE GENOMIC DNA]</scope>
    <source>
        <strain evidence="2 3">DSM 45758</strain>
    </source>
</reference>
<name>A0A1N6W0I4_9ACTN</name>
<evidence type="ECO:0000256" key="1">
    <source>
        <dbReference type="SAM" id="Phobius"/>
    </source>
</evidence>
<dbReference type="RefSeq" id="WP_139337939.1">
    <property type="nucleotide sequence ID" value="NZ_FTNF01000004.1"/>
</dbReference>
<accession>A0A1N6W0I4</accession>
<keyword evidence="1" id="KW-1133">Transmembrane helix</keyword>
<evidence type="ECO:0000313" key="2">
    <source>
        <dbReference type="EMBL" id="SIQ83647.1"/>
    </source>
</evidence>
<dbReference type="AlphaFoldDB" id="A0A1N6W0I4"/>
<feature type="transmembrane region" description="Helical" evidence="1">
    <location>
        <begin position="66"/>
        <end position="90"/>
    </location>
</feature>
<protein>
    <submittedName>
        <fullName evidence="2">YcxB-like protein</fullName>
    </submittedName>
</protein>
<sequence>MPSENVTADPVQLRYTLTSDDLLDGFVAQTRRISRPWYLRWLSTLLTAAVIAVVFVSSALSGDLAAGPLIGMAVFFVVVVLAAAGFSVLLRRVSNGSWIYRLSVRQIMRGNPGLSQPMQATLTEGGIHVRSATGESTTLWAQYPLHVETDRSFVLLASERRGGSMLVLPKRGLDAADPAPLRSLLAIHSRRLS</sequence>
<keyword evidence="3" id="KW-1185">Reference proteome</keyword>
<evidence type="ECO:0000313" key="3">
    <source>
        <dbReference type="Proteomes" id="UP000186004"/>
    </source>
</evidence>
<dbReference type="Proteomes" id="UP000186004">
    <property type="component" value="Unassembled WGS sequence"/>
</dbReference>
<gene>
    <name evidence="2" type="ORF">SAMN05444858_104318</name>
</gene>
<proteinExistence type="predicted"/>
<dbReference type="OrthoDB" id="4327547at2"/>